<keyword evidence="6" id="KW-0813">Transport</keyword>
<dbReference type="Proteomes" id="UP000029669">
    <property type="component" value="Chromosome"/>
</dbReference>
<proteinExistence type="inferred from homology"/>
<comment type="similarity">
    <text evidence="6">Belongs to the exbB/tolQ family.</text>
</comment>
<evidence type="ECO:0000256" key="2">
    <source>
        <dbReference type="ARBA" id="ARBA00022475"/>
    </source>
</evidence>
<dbReference type="PANTHER" id="PTHR30625:SF3">
    <property type="entry name" value="TOL-PAL SYSTEM PROTEIN TOLQ"/>
    <property type="match status" value="1"/>
</dbReference>
<evidence type="ECO:0000313" key="9">
    <source>
        <dbReference type="EMBL" id="AIS51713.1"/>
    </source>
</evidence>
<dbReference type="AlphaFoldDB" id="A0A097APG7"/>
<organism evidence="9 10">
    <name type="scientific">Thermoanaerobacter kivui</name>
    <name type="common">Acetogenium kivui</name>
    <dbReference type="NCBI Taxonomy" id="2325"/>
    <lineage>
        <taxon>Bacteria</taxon>
        <taxon>Bacillati</taxon>
        <taxon>Bacillota</taxon>
        <taxon>Clostridia</taxon>
        <taxon>Thermoanaerobacterales</taxon>
        <taxon>Thermoanaerobacteraceae</taxon>
        <taxon>Thermoanaerobacter</taxon>
    </lineage>
</organism>
<keyword evidence="6" id="KW-0653">Protein transport</keyword>
<evidence type="ECO:0000256" key="3">
    <source>
        <dbReference type="ARBA" id="ARBA00022692"/>
    </source>
</evidence>
<keyword evidence="5 7" id="KW-0472">Membrane</keyword>
<dbReference type="HOGENOM" id="CLU_088835_0_0_9"/>
<keyword evidence="4 7" id="KW-1133">Transmembrane helix</keyword>
<evidence type="ECO:0000313" key="10">
    <source>
        <dbReference type="Proteomes" id="UP000029669"/>
    </source>
</evidence>
<dbReference type="EMBL" id="CP009170">
    <property type="protein sequence ID" value="AIS51713.1"/>
    <property type="molecule type" value="Genomic_DNA"/>
</dbReference>
<dbReference type="Pfam" id="PF01618">
    <property type="entry name" value="MotA_ExbB"/>
    <property type="match status" value="1"/>
</dbReference>
<protein>
    <submittedName>
        <fullName evidence="9">Putative transporter protein</fullName>
    </submittedName>
</protein>
<evidence type="ECO:0000256" key="1">
    <source>
        <dbReference type="ARBA" id="ARBA00004651"/>
    </source>
</evidence>
<evidence type="ECO:0000256" key="7">
    <source>
        <dbReference type="SAM" id="Phobius"/>
    </source>
</evidence>
<reference evidence="10" key="1">
    <citation type="journal article" date="2015" name="Genome Announc.">
        <title>Whole-Genome Sequences of 80 Environmental and Clinical Isolates of Burkholderia pseudomallei.</title>
        <authorList>
            <person name="Johnson S.L."/>
            <person name="Baker A.L."/>
            <person name="Chain P.S."/>
            <person name="Currie B.J."/>
            <person name="Daligault H.E."/>
            <person name="Davenport K.W."/>
            <person name="Davis C.B."/>
            <person name="Inglis T.J."/>
            <person name="Kaestli M."/>
            <person name="Koren S."/>
            <person name="Mayo M."/>
            <person name="Merritt A.J."/>
            <person name="Price E.P."/>
            <person name="Sarovich D.S."/>
            <person name="Warner J."/>
            <person name="Rosovitz M.J."/>
        </authorList>
    </citation>
    <scope>NUCLEOTIDE SEQUENCE [LARGE SCALE GENOMIC DNA]</scope>
    <source>
        <strain evidence="10">DSM 2030</strain>
    </source>
</reference>
<evidence type="ECO:0000256" key="6">
    <source>
        <dbReference type="RuleBase" id="RU004057"/>
    </source>
</evidence>
<evidence type="ECO:0000259" key="8">
    <source>
        <dbReference type="Pfam" id="PF01618"/>
    </source>
</evidence>
<feature type="transmembrane region" description="Helical" evidence="7">
    <location>
        <begin position="119"/>
        <end position="137"/>
    </location>
</feature>
<dbReference type="eggNOG" id="COG0811">
    <property type="taxonomic scope" value="Bacteria"/>
</dbReference>
<feature type="transmembrane region" description="Helical" evidence="7">
    <location>
        <begin position="157"/>
        <end position="175"/>
    </location>
</feature>
<dbReference type="RefSeq" id="WP_049684623.1">
    <property type="nucleotide sequence ID" value="NZ_CP009170.1"/>
</dbReference>
<feature type="transmembrane region" description="Helical" evidence="7">
    <location>
        <begin position="14"/>
        <end position="36"/>
    </location>
</feature>
<sequence>MILSQTLHCIAQSLLIPVIVFLYIFFLWSLVELGSFSVESVRRKRMSADRLITYFRNISDFNDLEKFIEESELPKRGKEILSQIFQNKDLSADSIYVLKKKLIEDEEIRATKVLEKTDIIARLGPLVGLMGTLIPLGPGLTAMANGDMKLLAESISVAFDNTVVGMGAAGISYVISRIRRRWYEEYLSTLDEIANLFIEVIVDEKENEQLVTP</sequence>
<dbReference type="InterPro" id="IPR050790">
    <property type="entry name" value="ExbB/TolQ_transport"/>
</dbReference>
<name>A0A097APG7_THEKI</name>
<keyword evidence="2" id="KW-1003">Cell membrane</keyword>
<evidence type="ECO:0000256" key="5">
    <source>
        <dbReference type="ARBA" id="ARBA00023136"/>
    </source>
</evidence>
<keyword evidence="10" id="KW-1185">Reference proteome</keyword>
<evidence type="ECO:0000256" key="4">
    <source>
        <dbReference type="ARBA" id="ARBA00022989"/>
    </source>
</evidence>
<keyword evidence="3 7" id="KW-0812">Transmembrane</keyword>
<dbReference type="InterPro" id="IPR002898">
    <property type="entry name" value="MotA_ExbB_proton_chnl"/>
</dbReference>
<gene>
    <name evidence="9" type="ORF">TKV_c05140</name>
</gene>
<dbReference type="PANTHER" id="PTHR30625">
    <property type="entry name" value="PROTEIN TOLQ"/>
    <property type="match status" value="1"/>
</dbReference>
<feature type="domain" description="MotA/TolQ/ExbB proton channel" evidence="8">
    <location>
        <begin position="92"/>
        <end position="189"/>
    </location>
</feature>
<dbReference type="KEGG" id="tki:TKV_c05140"/>
<accession>A0A097APG7</accession>
<dbReference type="STRING" id="2325.TKV_c05140"/>
<dbReference type="GO" id="GO:0017038">
    <property type="term" value="P:protein import"/>
    <property type="evidence" value="ECO:0007669"/>
    <property type="project" value="TreeGrafter"/>
</dbReference>
<dbReference type="OrthoDB" id="3178152at2"/>
<dbReference type="GO" id="GO:0005886">
    <property type="term" value="C:plasma membrane"/>
    <property type="evidence" value="ECO:0007669"/>
    <property type="project" value="UniProtKB-SubCell"/>
</dbReference>
<comment type="subcellular location">
    <subcellularLocation>
        <location evidence="1">Cell membrane</location>
        <topology evidence="1">Multi-pass membrane protein</topology>
    </subcellularLocation>
    <subcellularLocation>
        <location evidence="6">Membrane</location>
        <topology evidence="6">Multi-pass membrane protein</topology>
    </subcellularLocation>
</comment>